<organism evidence="1 2">
    <name type="scientific">Actinoplanes campanulatus</name>
    <dbReference type="NCBI Taxonomy" id="113559"/>
    <lineage>
        <taxon>Bacteria</taxon>
        <taxon>Bacillati</taxon>
        <taxon>Actinomycetota</taxon>
        <taxon>Actinomycetes</taxon>
        <taxon>Micromonosporales</taxon>
        <taxon>Micromonosporaceae</taxon>
        <taxon>Actinoplanes</taxon>
    </lineage>
</organism>
<dbReference type="EMBL" id="JACHXF010000017">
    <property type="protein sequence ID" value="MBB3099136.1"/>
    <property type="molecule type" value="Genomic_DNA"/>
</dbReference>
<comment type="caution">
    <text evidence="1">The sequence shown here is derived from an EMBL/GenBank/DDBJ whole genome shotgun (WGS) entry which is preliminary data.</text>
</comment>
<dbReference type="AlphaFoldDB" id="A0A7W5AMQ7"/>
<accession>A0A7W5AMQ7</accession>
<dbReference type="RefSeq" id="WP_260179526.1">
    <property type="nucleotide sequence ID" value="NZ_BMPW01000020.1"/>
</dbReference>
<protein>
    <recommendedName>
        <fullName evidence="3">MftR C-terminal domain-containing protein</fullName>
    </recommendedName>
</protein>
<reference evidence="1 2" key="1">
    <citation type="submission" date="2020-08" db="EMBL/GenBank/DDBJ databases">
        <title>Genomic Encyclopedia of Type Strains, Phase III (KMG-III): the genomes of soil and plant-associated and newly described type strains.</title>
        <authorList>
            <person name="Whitman W."/>
        </authorList>
    </citation>
    <scope>NUCLEOTIDE SEQUENCE [LARGE SCALE GENOMIC DNA]</scope>
    <source>
        <strain evidence="1 2">CECT 3287</strain>
    </source>
</reference>
<gene>
    <name evidence="1" type="ORF">FHR83_006842</name>
</gene>
<evidence type="ECO:0000313" key="2">
    <source>
        <dbReference type="Proteomes" id="UP000590749"/>
    </source>
</evidence>
<keyword evidence="2" id="KW-1185">Reference proteome</keyword>
<evidence type="ECO:0008006" key="3">
    <source>
        <dbReference type="Google" id="ProtNLM"/>
    </source>
</evidence>
<name>A0A7W5AMQ7_9ACTN</name>
<dbReference type="Proteomes" id="UP000590749">
    <property type="component" value="Unassembled WGS sequence"/>
</dbReference>
<sequence length="44" mass="4654">MWAAGLVLRVAFERWVADAEPGDLRALMRETLAAPRATAGTAAA</sequence>
<evidence type="ECO:0000313" key="1">
    <source>
        <dbReference type="EMBL" id="MBB3099136.1"/>
    </source>
</evidence>
<proteinExistence type="predicted"/>